<dbReference type="Proteomes" id="UP000002748">
    <property type="component" value="Unassembled WGS sequence"/>
</dbReference>
<feature type="region of interest" description="Disordered" evidence="4">
    <location>
        <begin position="104"/>
        <end position="134"/>
    </location>
</feature>
<dbReference type="GO" id="GO:0003735">
    <property type="term" value="F:structural constituent of ribosome"/>
    <property type="evidence" value="ECO:0007669"/>
    <property type="project" value="InterPro"/>
</dbReference>
<dbReference type="EMBL" id="ALBS01000190">
    <property type="protein sequence ID" value="EJT48798.1"/>
    <property type="molecule type" value="Genomic_DNA"/>
</dbReference>
<protein>
    <submittedName>
        <fullName evidence="5">DEAH box polypeptide 36</fullName>
    </submittedName>
</protein>
<accession>J5QRY9</accession>
<dbReference type="HAMAP" id="MF_00545">
    <property type="entry name" value="Ribosomal_eS24"/>
    <property type="match status" value="1"/>
</dbReference>
<dbReference type="KEGG" id="tasa:A1Q1_02133"/>
<organism evidence="5 6">
    <name type="scientific">Trichosporon asahii var. asahii (strain ATCC 90039 / CBS 2479 / JCM 2466 / KCTC 7840 / NBRC 103889/ NCYC 2677 / UAMH 7654)</name>
    <name type="common">Yeast</name>
    <dbReference type="NCBI Taxonomy" id="1186058"/>
    <lineage>
        <taxon>Eukaryota</taxon>
        <taxon>Fungi</taxon>
        <taxon>Dikarya</taxon>
        <taxon>Basidiomycota</taxon>
        <taxon>Agaricomycotina</taxon>
        <taxon>Tremellomycetes</taxon>
        <taxon>Trichosporonales</taxon>
        <taxon>Trichosporonaceae</taxon>
        <taxon>Trichosporon</taxon>
    </lineage>
</organism>
<evidence type="ECO:0000256" key="1">
    <source>
        <dbReference type="ARBA" id="ARBA00009680"/>
    </source>
</evidence>
<evidence type="ECO:0000256" key="3">
    <source>
        <dbReference type="ARBA" id="ARBA00023274"/>
    </source>
</evidence>
<dbReference type="HOGENOM" id="CLU_107248_1_0_1"/>
<dbReference type="VEuPathDB" id="FungiDB:A1Q1_02133"/>
<keyword evidence="3" id="KW-0687">Ribonucleoprotein</keyword>
<dbReference type="Pfam" id="PF01282">
    <property type="entry name" value="Ribosomal_S24e"/>
    <property type="match status" value="1"/>
</dbReference>
<dbReference type="GO" id="GO:0006412">
    <property type="term" value="P:translation"/>
    <property type="evidence" value="ECO:0007669"/>
    <property type="project" value="InterPro"/>
</dbReference>
<dbReference type="GO" id="GO:1990904">
    <property type="term" value="C:ribonucleoprotein complex"/>
    <property type="evidence" value="ECO:0007669"/>
    <property type="project" value="UniProtKB-KW"/>
</dbReference>
<dbReference type="GO" id="GO:0005840">
    <property type="term" value="C:ribosome"/>
    <property type="evidence" value="ECO:0007669"/>
    <property type="project" value="UniProtKB-KW"/>
</dbReference>
<keyword evidence="2" id="KW-0689">Ribosomal protein</keyword>
<dbReference type="InterPro" id="IPR001976">
    <property type="entry name" value="Ribosomal_eS24"/>
</dbReference>
<comment type="similarity">
    <text evidence="1">Belongs to the eukaryotic ribosomal protein eS24 family.</text>
</comment>
<evidence type="ECO:0000313" key="6">
    <source>
        <dbReference type="Proteomes" id="UP000002748"/>
    </source>
</evidence>
<evidence type="ECO:0000313" key="5">
    <source>
        <dbReference type="EMBL" id="EJT48798.1"/>
    </source>
</evidence>
<sequence>MDPTGPVTIRTSKFITNRLLNRKQFVVTVTHPTRANISRDDLAERLAQLYKSEKERVVVFGLRTKFGGGSSQGFGLVYDDEESQKKFEPKYRLIRNGLVTKVDKAGRKLRKERKNRQKKLRGTAKSKGGADKKK</sequence>
<comment type="caution">
    <text evidence="5">The sequence shown here is derived from an EMBL/GenBank/DDBJ whole genome shotgun (WGS) entry which is preliminary data.</text>
</comment>
<dbReference type="InterPro" id="IPR053709">
    <property type="entry name" value="eRP_eS24_sf"/>
</dbReference>
<dbReference type="InterPro" id="IPR012678">
    <property type="entry name" value="Ribosomal_uL23/eL15/eS24_sf"/>
</dbReference>
<dbReference type="AlphaFoldDB" id="J5QRY9"/>
<proteinExistence type="inferred from homology"/>
<evidence type="ECO:0000256" key="4">
    <source>
        <dbReference type="SAM" id="MobiDB-lite"/>
    </source>
</evidence>
<dbReference type="Gene3D" id="3.30.70.3370">
    <property type="match status" value="1"/>
</dbReference>
<evidence type="ECO:0000256" key="2">
    <source>
        <dbReference type="ARBA" id="ARBA00022980"/>
    </source>
</evidence>
<reference evidence="5 6" key="1">
    <citation type="journal article" date="2012" name="Eukaryot. Cell">
        <title>Draft genome sequence of CBS 2479, the standard type strain of Trichosporon asahii.</title>
        <authorList>
            <person name="Yang R.Y."/>
            <person name="Li H.T."/>
            <person name="Zhu H."/>
            <person name="Zhou G.P."/>
            <person name="Wang M."/>
            <person name="Wang L."/>
        </authorList>
    </citation>
    <scope>NUCLEOTIDE SEQUENCE [LARGE SCALE GENOMIC DNA]</scope>
    <source>
        <strain evidence="6">ATCC 90039 / CBS 2479 / JCM 2466 / KCTC 7840 / NCYC 2677 / UAMH 7654</strain>
    </source>
</reference>
<dbReference type="PANTHER" id="PTHR10496">
    <property type="entry name" value="40S RIBOSOMAL PROTEIN S24"/>
    <property type="match status" value="1"/>
</dbReference>
<gene>
    <name evidence="5" type="ORF">A1Q1_02133</name>
</gene>
<name>J5QRY9_TRIAS</name>
<dbReference type="RefSeq" id="XP_014180553.1">
    <property type="nucleotide sequence ID" value="XM_014325078.1"/>
</dbReference>
<dbReference type="GeneID" id="25985647"/>
<dbReference type="FunFam" id="3.30.70.3370:FF:000001">
    <property type="entry name" value="40S ribosomal protein S24"/>
    <property type="match status" value="1"/>
</dbReference>
<dbReference type="SUPFAM" id="SSF54189">
    <property type="entry name" value="Ribosomal proteins S24e, L23 and L15e"/>
    <property type="match status" value="1"/>
</dbReference>
<feature type="compositionally biased region" description="Basic residues" evidence="4">
    <location>
        <begin position="107"/>
        <end position="124"/>
    </location>
</feature>
<dbReference type="OrthoDB" id="5571754at2759"/>